<feature type="non-terminal residue" evidence="2">
    <location>
        <position position="281"/>
    </location>
</feature>
<accession>A0A9D1WQK2</accession>
<reference evidence="2" key="1">
    <citation type="journal article" date="2021" name="PeerJ">
        <title>Extensive microbial diversity within the chicken gut microbiome revealed by metagenomics and culture.</title>
        <authorList>
            <person name="Gilroy R."/>
            <person name="Ravi A."/>
            <person name="Getino M."/>
            <person name="Pursley I."/>
            <person name="Horton D.L."/>
            <person name="Alikhan N.F."/>
            <person name="Baker D."/>
            <person name="Gharbi K."/>
            <person name="Hall N."/>
            <person name="Watson M."/>
            <person name="Adriaenssens E.M."/>
            <person name="Foster-Nyarko E."/>
            <person name="Jarju S."/>
            <person name="Secka A."/>
            <person name="Antonio M."/>
            <person name="Oren A."/>
            <person name="Chaudhuri R.R."/>
            <person name="La Ragione R."/>
            <person name="Hildebrand F."/>
            <person name="Pallen M.J."/>
        </authorList>
    </citation>
    <scope>NUCLEOTIDE SEQUENCE</scope>
    <source>
        <strain evidence="2">CHK188-5543</strain>
    </source>
</reference>
<dbReference type="InterPro" id="IPR013815">
    <property type="entry name" value="ATP_grasp_subdomain_1"/>
</dbReference>
<sequence>MGKKYVYMFSEGNKDMRELLGGKGANLAEMTRAGMPVPQGFTVSTEACTQYYEDGRRINDEIQAQIYEGLAKMEEICGKKFADPVNPLLVSVRSGARASMPGMMDTILNLGLNDTVVEGFANFTQNPRFAYDSYRRFIQMFSDVVMELPKSEFEKIIDQMKEEKGVTQDVDLDADDMKKLVVLFKAFYKEHKGKEFPQDPKVQLMEAVKAVFRSWDNPRANVYRKMNEIPYEWGTAVNVQQMAFGNSGDRSGTGVAFTRDPATGAKKLMGEYLINAQGEDV</sequence>
<dbReference type="Pfam" id="PF01326">
    <property type="entry name" value="PPDK_N"/>
    <property type="match status" value="1"/>
</dbReference>
<dbReference type="Gene3D" id="1.20.80.30">
    <property type="match status" value="1"/>
</dbReference>
<evidence type="ECO:0000313" key="3">
    <source>
        <dbReference type="Proteomes" id="UP000886800"/>
    </source>
</evidence>
<evidence type="ECO:0000313" key="2">
    <source>
        <dbReference type="EMBL" id="HIX65071.1"/>
    </source>
</evidence>
<dbReference type="Proteomes" id="UP000886800">
    <property type="component" value="Unassembled WGS sequence"/>
</dbReference>
<evidence type="ECO:0000259" key="1">
    <source>
        <dbReference type="Pfam" id="PF01326"/>
    </source>
</evidence>
<feature type="domain" description="Pyruvate phosphate dikinase AMP/ATP-binding" evidence="1">
    <location>
        <begin position="60"/>
        <end position="281"/>
    </location>
</feature>
<dbReference type="AlphaFoldDB" id="A0A9D1WQK2"/>
<gene>
    <name evidence="2" type="ORF">H9736_02360</name>
</gene>
<dbReference type="EC" id="2.7.9.1" evidence="2"/>
<dbReference type="SUPFAM" id="SSF56059">
    <property type="entry name" value="Glutathione synthetase ATP-binding domain-like"/>
    <property type="match status" value="1"/>
</dbReference>
<dbReference type="PANTHER" id="PTHR22931:SF9">
    <property type="entry name" value="PYRUVATE, PHOSPHATE DIKINASE 1, CHLOROPLASTIC"/>
    <property type="match status" value="1"/>
</dbReference>
<dbReference type="GO" id="GO:0016301">
    <property type="term" value="F:kinase activity"/>
    <property type="evidence" value="ECO:0007669"/>
    <property type="project" value="InterPro"/>
</dbReference>
<dbReference type="PANTHER" id="PTHR22931">
    <property type="entry name" value="PHOSPHOENOLPYRUVATE DIKINASE-RELATED"/>
    <property type="match status" value="1"/>
</dbReference>
<protein>
    <submittedName>
        <fullName evidence="2">Pyruvate, phosphate dikinase</fullName>
        <ecNumber evidence="2">2.7.9.1</ecNumber>
    </submittedName>
</protein>
<organism evidence="2 3">
    <name type="scientific">Candidatus Anaerotruncus excrementipullorum</name>
    <dbReference type="NCBI Taxonomy" id="2838465"/>
    <lineage>
        <taxon>Bacteria</taxon>
        <taxon>Bacillati</taxon>
        <taxon>Bacillota</taxon>
        <taxon>Clostridia</taxon>
        <taxon>Eubacteriales</taxon>
        <taxon>Oscillospiraceae</taxon>
        <taxon>Anaerotruncus</taxon>
    </lineage>
</organism>
<name>A0A9D1WQK2_9FIRM</name>
<dbReference type="Gene3D" id="3.30.470.20">
    <property type="entry name" value="ATP-grasp fold, B domain"/>
    <property type="match status" value="1"/>
</dbReference>
<dbReference type="GO" id="GO:0005524">
    <property type="term" value="F:ATP binding"/>
    <property type="evidence" value="ECO:0007669"/>
    <property type="project" value="InterPro"/>
</dbReference>
<dbReference type="EMBL" id="DXES01000048">
    <property type="protein sequence ID" value="HIX65071.1"/>
    <property type="molecule type" value="Genomic_DNA"/>
</dbReference>
<proteinExistence type="predicted"/>
<reference evidence="2" key="2">
    <citation type="submission" date="2021-04" db="EMBL/GenBank/DDBJ databases">
        <authorList>
            <person name="Gilroy R."/>
        </authorList>
    </citation>
    <scope>NUCLEOTIDE SEQUENCE</scope>
    <source>
        <strain evidence="2">CHK188-5543</strain>
    </source>
</reference>
<dbReference type="InterPro" id="IPR002192">
    <property type="entry name" value="PPDK_AMP/ATP-bd"/>
</dbReference>
<keyword evidence="2" id="KW-0808">Transferase</keyword>
<dbReference type="GO" id="GO:0050242">
    <property type="term" value="F:pyruvate, phosphate dikinase activity"/>
    <property type="evidence" value="ECO:0007669"/>
    <property type="project" value="UniProtKB-EC"/>
</dbReference>
<keyword evidence="2" id="KW-0670">Pyruvate</keyword>
<dbReference type="InterPro" id="IPR010121">
    <property type="entry name" value="Pyruvate_phosphate_dikinase"/>
</dbReference>
<comment type="caution">
    <text evidence="2">The sequence shown here is derived from an EMBL/GenBank/DDBJ whole genome shotgun (WGS) entry which is preliminary data.</text>
</comment>
<dbReference type="Gene3D" id="3.30.1490.20">
    <property type="entry name" value="ATP-grasp fold, A domain"/>
    <property type="match status" value="1"/>
</dbReference>